<accession>A0ABP6L196</accession>
<evidence type="ECO:0000313" key="3">
    <source>
        <dbReference type="Proteomes" id="UP001501035"/>
    </source>
</evidence>
<reference evidence="3" key="1">
    <citation type="journal article" date="2019" name="Int. J. Syst. Evol. Microbiol.">
        <title>The Global Catalogue of Microorganisms (GCM) 10K type strain sequencing project: providing services to taxonomists for standard genome sequencing and annotation.</title>
        <authorList>
            <consortium name="The Broad Institute Genomics Platform"/>
            <consortium name="The Broad Institute Genome Sequencing Center for Infectious Disease"/>
            <person name="Wu L."/>
            <person name="Ma J."/>
        </authorList>
    </citation>
    <scope>NUCLEOTIDE SEQUENCE [LARGE SCALE GENOMIC DNA]</scope>
    <source>
        <strain evidence="3">JCM 14234</strain>
    </source>
</reference>
<gene>
    <name evidence="2" type="ORF">GCM10010528_08790</name>
</gene>
<dbReference type="EMBL" id="BAAAVS010000017">
    <property type="protein sequence ID" value="GAA3029528.1"/>
    <property type="molecule type" value="Genomic_DNA"/>
</dbReference>
<feature type="signal peptide" evidence="1">
    <location>
        <begin position="1"/>
        <end position="17"/>
    </location>
</feature>
<feature type="chain" id="PRO_5046890123" description="Pyrroloquinoline-quinone binding quinoprotein" evidence="1">
    <location>
        <begin position="18"/>
        <end position="417"/>
    </location>
</feature>
<proteinExistence type="predicted"/>
<dbReference type="InterPro" id="IPR015943">
    <property type="entry name" value="WD40/YVTN_repeat-like_dom_sf"/>
</dbReference>
<protein>
    <recommendedName>
        <fullName evidence="4">Pyrroloquinoline-quinone binding quinoprotein</fullName>
    </recommendedName>
</protein>
<sequence>MMVLIAAMVASVGLVLAQAPDPPQGRGYGFGQLRDYADRPDTAWTRGIDDLPGFSSSGGPVTVADTHGSTWLLAYPSGLGRAFLAVNRFDGTSRWDKPIVAGLGSCAFDSGAHVGCAVKVGDVPDGFYLVDPGSGALGPPQPLEDTGRMIGAGKDFIRVNQVGYRVSATSPGGTTTWSRTFADSATPAYLPEADLVDVKLADASHILLDPHTGATRLSCTTCTVTAYPTGLAVSQAGDSGVVDFYAFSAGKLVTKPTHTSRSMQVSAGPATLAVVGGTGLATVSETHGRFEIRDPAKPKGLWSVADDSLSKGRPMACGRLVAFGRKDATRVVMRLDGKGTVVGHLPAPDRQRPDTSIAELRCVGSFGDLLVVANDNQITAFDTAAGRIRWEVPVNGTAQNVDGHLVLRQGATISLLR</sequence>
<dbReference type="SUPFAM" id="SSF50998">
    <property type="entry name" value="Quinoprotein alcohol dehydrogenase-like"/>
    <property type="match status" value="1"/>
</dbReference>
<keyword evidence="1" id="KW-0732">Signal</keyword>
<evidence type="ECO:0008006" key="4">
    <source>
        <dbReference type="Google" id="ProtNLM"/>
    </source>
</evidence>
<dbReference type="Gene3D" id="2.130.10.10">
    <property type="entry name" value="YVTN repeat-like/Quinoprotein amine dehydrogenase"/>
    <property type="match status" value="1"/>
</dbReference>
<dbReference type="Proteomes" id="UP001501035">
    <property type="component" value="Unassembled WGS sequence"/>
</dbReference>
<evidence type="ECO:0000256" key="1">
    <source>
        <dbReference type="SAM" id="SignalP"/>
    </source>
</evidence>
<name>A0ABP6L196_9ACTN</name>
<dbReference type="InterPro" id="IPR011047">
    <property type="entry name" value="Quinoprotein_ADH-like_sf"/>
</dbReference>
<keyword evidence="3" id="KW-1185">Reference proteome</keyword>
<evidence type="ECO:0000313" key="2">
    <source>
        <dbReference type="EMBL" id="GAA3029528.1"/>
    </source>
</evidence>
<organism evidence="2 3">
    <name type="scientific">Gordonia defluvii</name>
    <dbReference type="NCBI Taxonomy" id="283718"/>
    <lineage>
        <taxon>Bacteria</taxon>
        <taxon>Bacillati</taxon>
        <taxon>Actinomycetota</taxon>
        <taxon>Actinomycetes</taxon>
        <taxon>Mycobacteriales</taxon>
        <taxon>Gordoniaceae</taxon>
        <taxon>Gordonia</taxon>
    </lineage>
</organism>
<comment type="caution">
    <text evidence="2">The sequence shown here is derived from an EMBL/GenBank/DDBJ whole genome shotgun (WGS) entry which is preliminary data.</text>
</comment>